<dbReference type="PROSITE" id="PS51330">
    <property type="entry name" value="DHFR_2"/>
    <property type="match status" value="1"/>
</dbReference>
<dbReference type="EMBL" id="ADBJ01000010">
    <property type="protein sequence ID" value="EFA83570.1"/>
    <property type="molecule type" value="Genomic_DNA"/>
</dbReference>
<evidence type="ECO:0000313" key="8">
    <source>
        <dbReference type="EMBL" id="EFA83570.1"/>
    </source>
</evidence>
<comment type="caution">
    <text evidence="8">The sequence shown here is derived from an EMBL/GenBank/DDBJ whole genome shotgun (WGS) entry which is preliminary data.</text>
</comment>
<proteinExistence type="inferred from homology"/>
<dbReference type="AlphaFoldDB" id="D3B2M2"/>
<keyword evidence="9" id="KW-1185">Reference proteome</keyword>
<feature type="domain" description="DHFR" evidence="7">
    <location>
        <begin position="3"/>
        <end position="184"/>
    </location>
</feature>
<evidence type="ECO:0000256" key="4">
    <source>
        <dbReference type="ARBA" id="ARBA00022857"/>
    </source>
</evidence>
<protein>
    <recommendedName>
        <fullName evidence="2">dihydrofolate reductase</fullName>
        <ecNumber evidence="2">1.5.1.3</ecNumber>
    </recommendedName>
</protein>
<dbReference type="InterPro" id="IPR012259">
    <property type="entry name" value="DHFR"/>
</dbReference>
<dbReference type="SUPFAM" id="SSF53597">
    <property type="entry name" value="Dihydrofolate reductase-like"/>
    <property type="match status" value="1"/>
</dbReference>
<dbReference type="GO" id="GO:0046654">
    <property type="term" value="P:tetrahydrofolate biosynthetic process"/>
    <property type="evidence" value="ECO:0007669"/>
    <property type="project" value="UniProtKB-UniPathway"/>
</dbReference>
<dbReference type="Proteomes" id="UP000001396">
    <property type="component" value="Unassembled WGS sequence"/>
</dbReference>
<sequence>MVKISFVVAVSLNNVIGKDGGIPWRLKGDLAFFSKTTTGHPIVMGRKTFDSIGRPLPNRHSIVITSSGKLYNRDGIEYQEKPDVLTIVRSTDQAIELVNNLNSDVVYIIGGETIYKETFKYANELLITTVDTVIEGGDTFFNLFPNKATPLIDCNNQSWVIMDKKSFKKDNDNEYDYTISTLKRE</sequence>
<evidence type="ECO:0000256" key="1">
    <source>
        <dbReference type="ARBA" id="ARBA00004903"/>
    </source>
</evidence>
<gene>
    <name evidence="8" type="ORF">PPL_02636</name>
</gene>
<dbReference type="RefSeq" id="XP_020435687.1">
    <property type="nucleotide sequence ID" value="XM_020573615.1"/>
</dbReference>
<evidence type="ECO:0000256" key="3">
    <source>
        <dbReference type="ARBA" id="ARBA00022563"/>
    </source>
</evidence>
<dbReference type="GO" id="GO:0046452">
    <property type="term" value="P:dihydrofolate metabolic process"/>
    <property type="evidence" value="ECO:0007669"/>
    <property type="project" value="TreeGrafter"/>
</dbReference>
<dbReference type="InParanoid" id="D3B2M2"/>
<dbReference type="PANTHER" id="PTHR48069">
    <property type="entry name" value="DIHYDROFOLATE REDUCTASE"/>
    <property type="match status" value="1"/>
</dbReference>
<dbReference type="PROSITE" id="PS00075">
    <property type="entry name" value="DHFR_1"/>
    <property type="match status" value="1"/>
</dbReference>
<reference evidence="8 9" key="1">
    <citation type="journal article" date="2011" name="Genome Res.">
        <title>Phylogeny-wide analysis of social amoeba genomes highlights ancient origins for complex intercellular communication.</title>
        <authorList>
            <person name="Heidel A.J."/>
            <person name="Lawal H.M."/>
            <person name="Felder M."/>
            <person name="Schilde C."/>
            <person name="Helps N.R."/>
            <person name="Tunggal B."/>
            <person name="Rivero F."/>
            <person name="John U."/>
            <person name="Schleicher M."/>
            <person name="Eichinger L."/>
            <person name="Platzer M."/>
            <person name="Noegel A.A."/>
            <person name="Schaap P."/>
            <person name="Gloeckner G."/>
        </authorList>
    </citation>
    <scope>NUCLEOTIDE SEQUENCE [LARGE SCALE GENOMIC DNA]</scope>
    <source>
        <strain evidence="9">ATCC 26659 / Pp 5 / PN500</strain>
    </source>
</reference>
<dbReference type="Pfam" id="PF00186">
    <property type="entry name" value="DHFR_1"/>
    <property type="match status" value="1"/>
</dbReference>
<accession>D3B2M2</accession>
<keyword evidence="5" id="KW-0560">Oxidoreductase</keyword>
<dbReference type="CDD" id="cd00209">
    <property type="entry name" value="DHFR"/>
    <property type="match status" value="1"/>
</dbReference>
<keyword evidence="4" id="KW-0521">NADP</keyword>
<evidence type="ECO:0000256" key="6">
    <source>
        <dbReference type="RuleBase" id="RU004474"/>
    </source>
</evidence>
<organism evidence="8 9">
    <name type="scientific">Heterostelium pallidum (strain ATCC 26659 / Pp 5 / PN500)</name>
    <name type="common">Cellular slime mold</name>
    <name type="synonym">Polysphondylium pallidum</name>
    <dbReference type="NCBI Taxonomy" id="670386"/>
    <lineage>
        <taxon>Eukaryota</taxon>
        <taxon>Amoebozoa</taxon>
        <taxon>Evosea</taxon>
        <taxon>Eumycetozoa</taxon>
        <taxon>Dictyostelia</taxon>
        <taxon>Acytosteliales</taxon>
        <taxon>Acytosteliaceae</taxon>
        <taxon>Heterostelium</taxon>
    </lineage>
</organism>
<dbReference type="GO" id="GO:0006730">
    <property type="term" value="P:one-carbon metabolic process"/>
    <property type="evidence" value="ECO:0007669"/>
    <property type="project" value="UniProtKB-KW"/>
</dbReference>
<dbReference type="FunCoup" id="D3B2M2">
    <property type="interactions" value="140"/>
</dbReference>
<dbReference type="GO" id="GO:0005739">
    <property type="term" value="C:mitochondrion"/>
    <property type="evidence" value="ECO:0007669"/>
    <property type="project" value="TreeGrafter"/>
</dbReference>
<dbReference type="GeneID" id="31358159"/>
<dbReference type="PANTHER" id="PTHR48069:SF3">
    <property type="entry name" value="DIHYDROFOLATE REDUCTASE"/>
    <property type="match status" value="1"/>
</dbReference>
<evidence type="ECO:0000256" key="5">
    <source>
        <dbReference type="ARBA" id="ARBA00023002"/>
    </source>
</evidence>
<name>D3B2M2_HETP5</name>
<dbReference type="UniPathway" id="UPA00077">
    <property type="reaction ID" value="UER00158"/>
</dbReference>
<comment type="similarity">
    <text evidence="6">Belongs to the dihydrofolate reductase family.</text>
</comment>
<dbReference type="GO" id="GO:0046655">
    <property type="term" value="P:folic acid metabolic process"/>
    <property type="evidence" value="ECO:0007669"/>
    <property type="project" value="TreeGrafter"/>
</dbReference>
<dbReference type="GO" id="GO:0004146">
    <property type="term" value="F:dihydrofolate reductase activity"/>
    <property type="evidence" value="ECO:0007669"/>
    <property type="project" value="UniProtKB-EC"/>
</dbReference>
<evidence type="ECO:0000313" key="9">
    <source>
        <dbReference type="Proteomes" id="UP000001396"/>
    </source>
</evidence>
<dbReference type="GO" id="GO:0050661">
    <property type="term" value="F:NADP binding"/>
    <property type="evidence" value="ECO:0007669"/>
    <property type="project" value="InterPro"/>
</dbReference>
<dbReference type="InterPro" id="IPR017925">
    <property type="entry name" value="DHFR_CS"/>
</dbReference>
<dbReference type="OMA" id="THGFPCI"/>
<evidence type="ECO:0000259" key="7">
    <source>
        <dbReference type="PROSITE" id="PS51330"/>
    </source>
</evidence>
<dbReference type="InterPro" id="IPR024072">
    <property type="entry name" value="DHFR-like_dom_sf"/>
</dbReference>
<comment type="pathway">
    <text evidence="1">Cofactor biosynthesis; tetrahydrofolate biosynthesis; 5,6,7,8-tetrahydrofolate from 7,8-dihydrofolate: step 1/1.</text>
</comment>
<dbReference type="STRING" id="670386.D3B2M2"/>
<dbReference type="EC" id="1.5.1.3" evidence="2"/>
<dbReference type="InterPro" id="IPR001796">
    <property type="entry name" value="DHFR_dom"/>
</dbReference>
<dbReference type="PIRSF" id="PIRSF000194">
    <property type="entry name" value="DHFR"/>
    <property type="match status" value="1"/>
</dbReference>
<evidence type="ECO:0000256" key="2">
    <source>
        <dbReference type="ARBA" id="ARBA00012856"/>
    </source>
</evidence>
<dbReference type="Gene3D" id="3.40.430.10">
    <property type="entry name" value="Dihydrofolate Reductase, subunit A"/>
    <property type="match status" value="1"/>
</dbReference>
<dbReference type="PRINTS" id="PR00070">
    <property type="entry name" value="DHFR"/>
</dbReference>
<keyword evidence="3" id="KW-0554">One-carbon metabolism</keyword>